<dbReference type="Proteomes" id="UP001501588">
    <property type="component" value="Unassembled WGS sequence"/>
</dbReference>
<protein>
    <submittedName>
        <fullName evidence="2">Uncharacterized protein</fullName>
    </submittedName>
</protein>
<proteinExistence type="predicted"/>
<organism evidence="2 3">
    <name type="scientific">Craurococcus roseus</name>
    <dbReference type="NCBI Taxonomy" id="77585"/>
    <lineage>
        <taxon>Bacteria</taxon>
        <taxon>Pseudomonadati</taxon>
        <taxon>Pseudomonadota</taxon>
        <taxon>Alphaproteobacteria</taxon>
        <taxon>Acetobacterales</taxon>
        <taxon>Acetobacteraceae</taxon>
        <taxon>Craurococcus</taxon>
    </lineage>
</organism>
<name>A0ABN1EXH8_9PROT</name>
<accession>A0ABN1EXH8</accession>
<evidence type="ECO:0000313" key="2">
    <source>
        <dbReference type="EMBL" id="GAA0577052.1"/>
    </source>
</evidence>
<comment type="caution">
    <text evidence="2">The sequence shown here is derived from an EMBL/GenBank/DDBJ whole genome shotgun (WGS) entry which is preliminary data.</text>
</comment>
<feature type="region of interest" description="Disordered" evidence="1">
    <location>
        <begin position="48"/>
        <end position="90"/>
    </location>
</feature>
<sequence length="90" mass="10887">MKRFALAALTRAALWLGTIDGRRAAAQPGACRSAPEHVEFQYRPSYRQDRRYSRQERRAERRAWQRERERQAARREYRAGRRDSYVGRRY</sequence>
<keyword evidence="3" id="KW-1185">Reference proteome</keyword>
<evidence type="ECO:0000256" key="1">
    <source>
        <dbReference type="SAM" id="MobiDB-lite"/>
    </source>
</evidence>
<dbReference type="RefSeq" id="WP_343894530.1">
    <property type="nucleotide sequence ID" value="NZ_BAAAFZ010000014.1"/>
</dbReference>
<dbReference type="EMBL" id="BAAAFZ010000014">
    <property type="protein sequence ID" value="GAA0577052.1"/>
    <property type="molecule type" value="Genomic_DNA"/>
</dbReference>
<evidence type="ECO:0000313" key="3">
    <source>
        <dbReference type="Proteomes" id="UP001501588"/>
    </source>
</evidence>
<reference evidence="2 3" key="1">
    <citation type="journal article" date="2019" name="Int. J. Syst. Evol. Microbiol.">
        <title>The Global Catalogue of Microorganisms (GCM) 10K type strain sequencing project: providing services to taxonomists for standard genome sequencing and annotation.</title>
        <authorList>
            <consortium name="The Broad Institute Genomics Platform"/>
            <consortium name="The Broad Institute Genome Sequencing Center for Infectious Disease"/>
            <person name="Wu L."/>
            <person name="Ma J."/>
        </authorList>
    </citation>
    <scope>NUCLEOTIDE SEQUENCE [LARGE SCALE GENOMIC DNA]</scope>
    <source>
        <strain evidence="2 3">JCM 9933</strain>
    </source>
</reference>
<gene>
    <name evidence="2" type="ORF">GCM10009416_14570</name>
</gene>